<feature type="binding site" evidence="1">
    <location>
        <position position="113"/>
    </location>
    <ligand>
        <name>ATP</name>
        <dbReference type="ChEBI" id="CHEBI:30616"/>
    </ligand>
</feature>
<dbReference type="InterPro" id="IPR011009">
    <property type="entry name" value="Kinase-like_dom_sf"/>
</dbReference>
<dbReference type="Proteomes" id="UP001187192">
    <property type="component" value="Unassembled WGS sequence"/>
</dbReference>
<accession>A0AA87ZKN9</accession>
<dbReference type="GO" id="GO:0005524">
    <property type="term" value="F:ATP binding"/>
    <property type="evidence" value="ECO:0007669"/>
    <property type="project" value="UniProtKB-UniRule"/>
</dbReference>
<feature type="compositionally biased region" description="Polar residues" evidence="2">
    <location>
        <begin position="36"/>
        <end position="47"/>
    </location>
</feature>
<evidence type="ECO:0000313" key="3">
    <source>
        <dbReference type="EMBL" id="GMN34760.1"/>
    </source>
</evidence>
<dbReference type="AlphaFoldDB" id="A0AA87ZKN9"/>
<proteinExistence type="predicted"/>
<sequence length="158" mass="16954">MGNCVGTIPKRNLIDHKPPNLPTEAADQNGDVPTKSEGNNNMTTDTPTIGRPSILKPSLKVFNLAELKLATGEFRRDSFLGEGGFGEVFKGWIDEKTYAPSMDGVGMAVAVKKSKFPYSCQGPREGKVTSRRSSTGLQSLIVGMSLVAGQSSIECNEF</sequence>
<name>A0AA87ZKN9_FICCA</name>
<protein>
    <submittedName>
        <fullName evidence="3">Uncharacterized protein</fullName>
    </submittedName>
</protein>
<keyword evidence="1" id="KW-0547">Nucleotide-binding</keyword>
<keyword evidence="4" id="KW-1185">Reference proteome</keyword>
<evidence type="ECO:0000256" key="1">
    <source>
        <dbReference type="PROSITE-ProRule" id="PRU10141"/>
    </source>
</evidence>
<gene>
    <name evidence="3" type="ORF">TIFTF001_004870</name>
</gene>
<dbReference type="InterPro" id="IPR017441">
    <property type="entry name" value="Protein_kinase_ATP_BS"/>
</dbReference>
<dbReference type="EMBL" id="BTGU01000005">
    <property type="protein sequence ID" value="GMN34760.1"/>
    <property type="molecule type" value="Genomic_DNA"/>
</dbReference>
<dbReference type="PANTHER" id="PTHR45621">
    <property type="entry name" value="OS01G0588500 PROTEIN-RELATED"/>
    <property type="match status" value="1"/>
</dbReference>
<feature type="region of interest" description="Disordered" evidence="2">
    <location>
        <begin position="1"/>
        <end position="50"/>
    </location>
</feature>
<dbReference type="SUPFAM" id="SSF56112">
    <property type="entry name" value="Protein kinase-like (PK-like)"/>
    <property type="match status" value="1"/>
</dbReference>
<evidence type="ECO:0000313" key="4">
    <source>
        <dbReference type="Proteomes" id="UP001187192"/>
    </source>
</evidence>
<dbReference type="InterPro" id="IPR050823">
    <property type="entry name" value="Plant_Ser_Thr_Prot_Kinase"/>
</dbReference>
<evidence type="ECO:0000256" key="2">
    <source>
        <dbReference type="SAM" id="MobiDB-lite"/>
    </source>
</evidence>
<dbReference type="Gene3D" id="3.30.200.20">
    <property type="entry name" value="Phosphorylase Kinase, domain 1"/>
    <property type="match status" value="1"/>
</dbReference>
<reference evidence="3" key="1">
    <citation type="submission" date="2023-07" db="EMBL/GenBank/DDBJ databases">
        <title>draft genome sequence of fig (Ficus carica).</title>
        <authorList>
            <person name="Takahashi T."/>
            <person name="Nishimura K."/>
        </authorList>
    </citation>
    <scope>NUCLEOTIDE SEQUENCE</scope>
</reference>
<comment type="caution">
    <text evidence="3">The sequence shown here is derived from an EMBL/GenBank/DDBJ whole genome shotgun (WGS) entry which is preliminary data.</text>
</comment>
<dbReference type="PROSITE" id="PS00107">
    <property type="entry name" value="PROTEIN_KINASE_ATP"/>
    <property type="match status" value="1"/>
</dbReference>
<keyword evidence="1" id="KW-0067">ATP-binding</keyword>
<organism evidence="3 4">
    <name type="scientific">Ficus carica</name>
    <name type="common">Common fig</name>
    <dbReference type="NCBI Taxonomy" id="3494"/>
    <lineage>
        <taxon>Eukaryota</taxon>
        <taxon>Viridiplantae</taxon>
        <taxon>Streptophyta</taxon>
        <taxon>Embryophyta</taxon>
        <taxon>Tracheophyta</taxon>
        <taxon>Spermatophyta</taxon>
        <taxon>Magnoliopsida</taxon>
        <taxon>eudicotyledons</taxon>
        <taxon>Gunneridae</taxon>
        <taxon>Pentapetalae</taxon>
        <taxon>rosids</taxon>
        <taxon>fabids</taxon>
        <taxon>Rosales</taxon>
        <taxon>Moraceae</taxon>
        <taxon>Ficeae</taxon>
        <taxon>Ficus</taxon>
    </lineage>
</organism>